<dbReference type="SUPFAM" id="SSF48225">
    <property type="entry name" value="Seven-hairpin glycosidases"/>
    <property type="match status" value="1"/>
</dbReference>
<evidence type="ECO:0000256" key="7">
    <source>
        <dbReference type="ARBA" id="ARBA00023180"/>
    </source>
</evidence>
<protein>
    <recommendedName>
        <fullName evidence="11">alpha-1,2-Mannosidase</fullName>
        <ecNumber evidence="11">3.2.1.-</ecNumber>
    </recommendedName>
</protein>
<evidence type="ECO:0000256" key="1">
    <source>
        <dbReference type="ARBA" id="ARBA00001913"/>
    </source>
</evidence>
<evidence type="ECO:0000256" key="2">
    <source>
        <dbReference type="ARBA" id="ARBA00004922"/>
    </source>
</evidence>
<dbReference type="InterPro" id="IPR001382">
    <property type="entry name" value="Glyco_hydro_47"/>
</dbReference>
<dbReference type="PRINTS" id="PR00747">
    <property type="entry name" value="GLYHDRLASE47"/>
</dbReference>
<dbReference type="EMBL" id="JBBPDW010000022">
    <property type="protein sequence ID" value="KAK7543086.1"/>
    <property type="molecule type" value="Genomic_DNA"/>
</dbReference>
<evidence type="ECO:0000256" key="10">
    <source>
        <dbReference type="ARBA" id="ARBA00048605"/>
    </source>
</evidence>
<feature type="transmembrane region" description="Helical" evidence="12">
    <location>
        <begin position="12"/>
        <end position="30"/>
    </location>
</feature>
<dbReference type="EC" id="3.2.1.-" evidence="11"/>
<dbReference type="Proteomes" id="UP001365128">
    <property type="component" value="Unassembled WGS sequence"/>
</dbReference>
<dbReference type="InterPro" id="IPR036026">
    <property type="entry name" value="Seven-hairpin_glycosidases"/>
</dbReference>
<dbReference type="InterPro" id="IPR012341">
    <property type="entry name" value="6hp_glycosidase-like_sf"/>
</dbReference>
<comment type="similarity">
    <text evidence="3 11">Belongs to the glycosyl hydrolase 47 family.</text>
</comment>
<dbReference type="InterPro" id="IPR050749">
    <property type="entry name" value="Glycosyl_Hydrolase_47"/>
</dbReference>
<evidence type="ECO:0000313" key="13">
    <source>
        <dbReference type="EMBL" id="KAK7543086.1"/>
    </source>
</evidence>
<evidence type="ECO:0000256" key="5">
    <source>
        <dbReference type="ARBA" id="ARBA00022801"/>
    </source>
</evidence>
<keyword evidence="6" id="KW-1015">Disulfide bond</keyword>
<proteinExistence type="inferred from homology"/>
<keyword evidence="12" id="KW-1133">Transmembrane helix</keyword>
<keyword evidence="4" id="KW-0732">Signal</keyword>
<keyword evidence="7" id="KW-0325">Glycoprotein</keyword>
<reference evidence="13 14" key="1">
    <citation type="submission" date="2024-04" db="EMBL/GenBank/DDBJ databases">
        <title>Phyllosticta paracitricarpa is synonymous to the EU quarantine fungus P. citricarpa based on phylogenomic analyses.</title>
        <authorList>
            <consortium name="Lawrence Berkeley National Laboratory"/>
            <person name="Van Ingen-Buijs V.A."/>
            <person name="Van Westerhoven A.C."/>
            <person name="Haridas S."/>
            <person name="Skiadas P."/>
            <person name="Martin F."/>
            <person name="Groenewald J.Z."/>
            <person name="Crous P.W."/>
            <person name="Seidl M.F."/>
        </authorList>
    </citation>
    <scope>NUCLEOTIDE SEQUENCE [LARGE SCALE GENOMIC DNA]</scope>
    <source>
        <strain evidence="13 14">CBS 122670</strain>
    </source>
</reference>
<comment type="caution">
    <text evidence="13">The sequence shown here is derived from an EMBL/GenBank/DDBJ whole genome shotgun (WGS) entry which is preliminary data.</text>
</comment>
<evidence type="ECO:0000256" key="12">
    <source>
        <dbReference type="SAM" id="Phobius"/>
    </source>
</evidence>
<keyword evidence="8 11" id="KW-0326">Glycosidase</keyword>
<dbReference type="Gene3D" id="1.50.10.10">
    <property type="match status" value="1"/>
</dbReference>
<evidence type="ECO:0000313" key="14">
    <source>
        <dbReference type="Proteomes" id="UP001365128"/>
    </source>
</evidence>
<dbReference type="PANTHER" id="PTHR11742:SF101">
    <property type="entry name" value="MANNOSYL-OLIGOSACCHARIDE ALPHA-1,2-MANNOSIDASE 1B"/>
    <property type="match status" value="1"/>
</dbReference>
<evidence type="ECO:0000256" key="6">
    <source>
        <dbReference type="ARBA" id="ARBA00023157"/>
    </source>
</evidence>
<organism evidence="13 14">
    <name type="scientific">Phyllosticta citricarpa</name>
    <dbReference type="NCBI Taxonomy" id="55181"/>
    <lineage>
        <taxon>Eukaryota</taxon>
        <taxon>Fungi</taxon>
        <taxon>Dikarya</taxon>
        <taxon>Ascomycota</taxon>
        <taxon>Pezizomycotina</taxon>
        <taxon>Dothideomycetes</taxon>
        <taxon>Dothideomycetes incertae sedis</taxon>
        <taxon>Botryosphaeriales</taxon>
        <taxon>Phyllostictaceae</taxon>
        <taxon>Phyllosticta</taxon>
    </lineage>
</organism>
<evidence type="ECO:0000256" key="11">
    <source>
        <dbReference type="RuleBase" id="RU361193"/>
    </source>
</evidence>
<comment type="cofactor">
    <cofactor evidence="1">
        <name>Ca(2+)</name>
        <dbReference type="ChEBI" id="CHEBI:29108"/>
    </cofactor>
</comment>
<dbReference type="Pfam" id="PF01532">
    <property type="entry name" value="Glyco_hydro_47"/>
    <property type="match status" value="1"/>
</dbReference>
<comment type="catalytic activity">
    <reaction evidence="9">
        <text>N(4)-(alpha-D-Man-(1-&gt;2)-alpha-D-Man-(1-&gt;2)-alpha-D-Man-(1-&gt;3)-[alpha-D-Man-(1-&gt;3)-[alpha-D-Man-(1-&gt;2)-alpha-D-Man-(1-&gt;6)]-alpha-D-Man-(1-&gt;6)]-beta-D-Man-(1-&gt;4)-beta-D-GlcNAc-(1-&gt;4)-beta-D-GlcNAc)-L-asparaginyl-[protein] (N-glucan mannose isomer 8A1,2,3B1,3) + 3 H2O = N(4)-(alpha-D-Man-(1-&gt;3)-[alpha-D-Man-(1-&gt;3)-[alpha-D-Man-(1-&gt;6)]-alpha-D-Man-(1-&gt;6)]-beta-D-Man-(1-&gt;4)-beta-D-GlcNAc-(1-&gt;4)-beta-D-GlcNAc)-L-asparaginyl-[protein] (N-glucan mannose isomer 5A1,2) + 3 beta-D-mannose</text>
        <dbReference type="Rhea" id="RHEA:56028"/>
        <dbReference type="Rhea" id="RHEA-COMP:14358"/>
        <dbReference type="Rhea" id="RHEA-COMP:14367"/>
        <dbReference type="ChEBI" id="CHEBI:15377"/>
        <dbReference type="ChEBI" id="CHEBI:28563"/>
        <dbReference type="ChEBI" id="CHEBI:59087"/>
        <dbReference type="ChEBI" id="CHEBI:60628"/>
        <dbReference type="EC" id="3.2.1.113"/>
    </reaction>
</comment>
<evidence type="ECO:0000256" key="4">
    <source>
        <dbReference type="ARBA" id="ARBA00022729"/>
    </source>
</evidence>
<evidence type="ECO:0000256" key="3">
    <source>
        <dbReference type="ARBA" id="ARBA00007658"/>
    </source>
</evidence>
<keyword evidence="12" id="KW-0812">Transmembrane</keyword>
<dbReference type="GO" id="GO:0016787">
    <property type="term" value="F:hydrolase activity"/>
    <property type="evidence" value="ECO:0007669"/>
    <property type="project" value="UniProtKB-KW"/>
</dbReference>
<comment type="catalytic activity">
    <reaction evidence="10">
        <text>N(4)-(alpha-D-Man-(1-&gt;2)-alpha-D-Man-(1-&gt;2)-alpha-D-Man-(1-&gt;3)-[alpha-D-Man-(1-&gt;2)-alpha-D-Man-(1-&gt;3)-[alpha-D-Man-(1-&gt;2)-alpha-D-Man-(1-&gt;6)]-alpha-D-Man-(1-&gt;6)]-beta-D-Man-(1-&gt;4)-beta-D-GlcNAc-(1-&gt;4)-beta-D-GlcNAc)-L-asparaginyl-[protein] (N-glucan mannose isomer 9A1,2,3B1,2,3) + 4 H2O = N(4)-(alpha-D-Man-(1-&gt;3)-[alpha-D-Man-(1-&gt;3)-[alpha-D-Man-(1-&gt;6)]-alpha-D-Man-(1-&gt;6)]-beta-D-Man-(1-&gt;4)-beta-D-GlcNAc-(1-&gt;4)-beta-D-GlcNAc)-L-asparaginyl-[protein] (N-glucan mannose isomer 5A1,2) + 4 beta-D-mannose</text>
        <dbReference type="Rhea" id="RHEA:56008"/>
        <dbReference type="Rhea" id="RHEA-COMP:14356"/>
        <dbReference type="Rhea" id="RHEA-COMP:14367"/>
        <dbReference type="ChEBI" id="CHEBI:15377"/>
        <dbReference type="ChEBI" id="CHEBI:28563"/>
        <dbReference type="ChEBI" id="CHEBI:59087"/>
        <dbReference type="ChEBI" id="CHEBI:139493"/>
        <dbReference type="EC" id="3.2.1.113"/>
    </reaction>
</comment>
<keyword evidence="12" id="KW-0472">Membrane</keyword>
<dbReference type="PANTHER" id="PTHR11742">
    <property type="entry name" value="MANNOSYL-OLIGOSACCHARIDE ALPHA-1,2-MANNOSIDASE-RELATED"/>
    <property type="match status" value="1"/>
</dbReference>
<evidence type="ECO:0000256" key="9">
    <source>
        <dbReference type="ARBA" id="ARBA00047669"/>
    </source>
</evidence>
<accession>A0ABR1M660</accession>
<evidence type="ECO:0000256" key="8">
    <source>
        <dbReference type="ARBA" id="ARBA00023295"/>
    </source>
</evidence>
<gene>
    <name evidence="13" type="ORF">IWX46DRAFT_167531</name>
</gene>
<keyword evidence="14" id="KW-1185">Reference proteome</keyword>
<comment type="pathway">
    <text evidence="2">Protein modification; protein glycosylation.</text>
</comment>
<keyword evidence="5 11" id="KW-0378">Hydrolase</keyword>
<sequence length="568" mass="64138">MGSFRRTPTPAFQLLSAVIIITFYLIYVAIHGPSDPDADVAGAGARGPEIQHRPWNGASGRAQEERAAQVREAMKYTFGKYKEHAWGFDDILPVSGGHRNSRNGWGAFIVDSASTLALMGMWDELNLCLERIVNVPFYSAQGLVDPFETTIRYLGGLVSIIDLSDAGVIPKDVMDLQKRTSILSQAVLLADKLGPSFDSPTGMIWPRVDFATNKGKDTPDEVYLKNPHKIRYEHPAIGPARAGSNILEYRTLSRLTTFQDYFANATRAWSGLVWDEYVQDPVGLIDGPIDIFTGDPVGRERHWDAGHDSYYEYLIKAAILAPHDRYSKTYSSRWIQAVHAMRHNLTTRSSYTTSYATQHLFLGKFSGPWYLNEQSTLACFAPGNLLLGAKYLNRPDISTLGLALLEGCRHSYNATTTGIGPEIWSWIPMSNLPNATFLPQTPREERELAHLGFWAADPRFRLRPEYVESLFYAWRITGQQRYRDWAWEAFVAYEKHCKTDFGYASIADVNDGFDTGAGKPKPRHLDEAESFWTAETLKYLYLTFADVEVGSLDRWVYNTEGHPMRMIR</sequence>
<name>A0ABR1M660_9PEZI</name>